<protein>
    <submittedName>
        <fullName evidence="4">GNAT family N-acetyltransferase</fullName>
        <ecNumber evidence="4">2.3.-.-</ecNumber>
    </submittedName>
</protein>
<keyword evidence="1 4" id="KW-0808">Transferase</keyword>
<keyword evidence="2 4" id="KW-0012">Acyltransferase</keyword>
<dbReference type="InterPro" id="IPR000182">
    <property type="entry name" value="GNAT_dom"/>
</dbReference>
<keyword evidence="5" id="KW-1185">Reference proteome</keyword>
<accession>A0ABV8A1F1</accession>
<name>A0ABV8A1F1_9DEIO</name>
<evidence type="ECO:0000256" key="1">
    <source>
        <dbReference type="ARBA" id="ARBA00022679"/>
    </source>
</evidence>
<dbReference type="InterPro" id="IPR016181">
    <property type="entry name" value="Acyl_CoA_acyltransferase"/>
</dbReference>
<organism evidence="4 5">
    <name type="scientific">Deinococcus antarcticus</name>
    <dbReference type="NCBI Taxonomy" id="1298767"/>
    <lineage>
        <taxon>Bacteria</taxon>
        <taxon>Thermotogati</taxon>
        <taxon>Deinococcota</taxon>
        <taxon>Deinococci</taxon>
        <taxon>Deinococcales</taxon>
        <taxon>Deinococcaceae</taxon>
        <taxon>Deinococcus</taxon>
    </lineage>
</organism>
<dbReference type="CDD" id="cd04301">
    <property type="entry name" value="NAT_SF"/>
    <property type="match status" value="1"/>
</dbReference>
<gene>
    <name evidence="4" type="ORF">ACFOPQ_01855</name>
</gene>
<dbReference type="PROSITE" id="PS51186">
    <property type="entry name" value="GNAT"/>
    <property type="match status" value="1"/>
</dbReference>
<dbReference type="Gene3D" id="3.40.630.30">
    <property type="match status" value="1"/>
</dbReference>
<dbReference type="SUPFAM" id="SSF55729">
    <property type="entry name" value="Acyl-CoA N-acyltransferases (Nat)"/>
    <property type="match status" value="1"/>
</dbReference>
<comment type="caution">
    <text evidence="4">The sequence shown here is derived from an EMBL/GenBank/DDBJ whole genome shotgun (WGS) entry which is preliminary data.</text>
</comment>
<evidence type="ECO:0000256" key="2">
    <source>
        <dbReference type="ARBA" id="ARBA00023315"/>
    </source>
</evidence>
<dbReference type="PANTHER" id="PTHR43877">
    <property type="entry name" value="AMINOALKYLPHOSPHONATE N-ACETYLTRANSFERASE-RELATED-RELATED"/>
    <property type="match status" value="1"/>
</dbReference>
<proteinExistence type="predicted"/>
<dbReference type="Pfam" id="PF00583">
    <property type="entry name" value="Acetyltransf_1"/>
    <property type="match status" value="1"/>
</dbReference>
<dbReference type="RefSeq" id="WP_380075680.1">
    <property type="nucleotide sequence ID" value="NZ_JBHRZF010000013.1"/>
</dbReference>
<dbReference type="GO" id="GO:0016746">
    <property type="term" value="F:acyltransferase activity"/>
    <property type="evidence" value="ECO:0007669"/>
    <property type="project" value="UniProtKB-KW"/>
</dbReference>
<reference evidence="5" key="1">
    <citation type="journal article" date="2019" name="Int. J. Syst. Evol. Microbiol.">
        <title>The Global Catalogue of Microorganisms (GCM) 10K type strain sequencing project: providing services to taxonomists for standard genome sequencing and annotation.</title>
        <authorList>
            <consortium name="The Broad Institute Genomics Platform"/>
            <consortium name="The Broad Institute Genome Sequencing Center for Infectious Disease"/>
            <person name="Wu L."/>
            <person name="Ma J."/>
        </authorList>
    </citation>
    <scope>NUCLEOTIDE SEQUENCE [LARGE SCALE GENOMIC DNA]</scope>
    <source>
        <strain evidence="5">CCTCC AB 2013263</strain>
    </source>
</reference>
<evidence type="ECO:0000259" key="3">
    <source>
        <dbReference type="PROSITE" id="PS51186"/>
    </source>
</evidence>
<dbReference type="InterPro" id="IPR050832">
    <property type="entry name" value="Bact_Acetyltransf"/>
</dbReference>
<sequence>MSLTLPEGYSVRAATPVDAPIIAVQRGQMFVEMGGMTPQEAGAQRGLWTDWLAQALAAGDYAGFVIENAGEIVGGVGMMFLPKIPTTKDPALHKAHILNMSVSPQHRRRGLAGALMRSALQEARQRGLRSVSLNAAPMGKGLYERLGFVESTSPEMRLMLEGGA</sequence>
<evidence type="ECO:0000313" key="4">
    <source>
        <dbReference type="EMBL" id="MFC3859518.1"/>
    </source>
</evidence>
<evidence type="ECO:0000313" key="5">
    <source>
        <dbReference type="Proteomes" id="UP001595748"/>
    </source>
</evidence>
<dbReference type="Proteomes" id="UP001595748">
    <property type="component" value="Unassembled WGS sequence"/>
</dbReference>
<feature type="domain" description="N-acetyltransferase" evidence="3">
    <location>
        <begin position="9"/>
        <end position="164"/>
    </location>
</feature>
<dbReference type="EC" id="2.3.-.-" evidence="4"/>
<dbReference type="EMBL" id="JBHRZF010000013">
    <property type="protein sequence ID" value="MFC3859518.1"/>
    <property type="molecule type" value="Genomic_DNA"/>
</dbReference>